<keyword evidence="3 5" id="KW-0808">Transferase</keyword>
<accession>A0A7T0C592</accession>
<feature type="binding site" evidence="5">
    <location>
        <begin position="109"/>
        <end position="112"/>
    </location>
    <ligand>
        <name>(6S)-5,6,7,8-tetrahydrofolate</name>
        <dbReference type="ChEBI" id="CHEBI:57453"/>
    </ligand>
</feature>
<dbReference type="SUPFAM" id="SSF50486">
    <property type="entry name" value="FMT C-terminal domain-like"/>
    <property type="match status" value="1"/>
</dbReference>
<dbReference type="EC" id="2.1.2.9" evidence="2 5"/>
<dbReference type="Pfam" id="PF02911">
    <property type="entry name" value="Formyl_trans_C"/>
    <property type="match status" value="1"/>
</dbReference>
<evidence type="ECO:0000313" key="8">
    <source>
        <dbReference type="EMBL" id="QPJ66713.1"/>
    </source>
</evidence>
<reference evidence="9" key="1">
    <citation type="submission" date="2020-02" db="EMBL/GenBank/DDBJ databases">
        <title>Genomic and physiological characterization of two novel Nitrospinaceae genera.</title>
        <authorList>
            <person name="Mueller A.J."/>
            <person name="Jung M.-Y."/>
            <person name="Strachan C.R."/>
            <person name="Herbold C.W."/>
            <person name="Kirkegaard R.H."/>
            <person name="Daims H."/>
        </authorList>
    </citation>
    <scope>NUCLEOTIDE SEQUENCE [LARGE SCALE GENOMIC DNA]</scope>
</reference>
<dbReference type="FunFam" id="3.40.50.12230:FF:000001">
    <property type="entry name" value="Methionyl-tRNA formyltransferase"/>
    <property type="match status" value="1"/>
</dbReference>
<evidence type="ECO:0000259" key="6">
    <source>
        <dbReference type="Pfam" id="PF00551"/>
    </source>
</evidence>
<dbReference type="InterPro" id="IPR011034">
    <property type="entry name" value="Formyl_transferase-like_C_sf"/>
</dbReference>
<dbReference type="InterPro" id="IPR005794">
    <property type="entry name" value="Fmt"/>
</dbReference>
<sequence>MNLVFMGSPEFAVPTLEALVASEHCILAVVTQPDRPKGRGQSMTAPAVKVCAEKHGLKVLQPEKARDPQFIATLKDLNPDLIVVVAYGQILSQELLDIPKHFCMNVHSSLLPKYRGAAPINWAIIDGEAETGVTTMKLVHKLDAGDILLTHKLPIRDEDDAQTLHDALAEAGAPLTLETLAKLEAGTLTPIAQDESQVTYASKLKKEDGLIDWNHPARAVWNRIRGVHPWPGAYSFLKGRRLRICKAESTSGEAGEEPGRVVRVSGAGIEVGTTDGRVLITELQPEGKKRLPVKSFLAGNSVAPGDAFTMEPATSNER</sequence>
<evidence type="ECO:0000256" key="4">
    <source>
        <dbReference type="ARBA" id="ARBA00022917"/>
    </source>
</evidence>
<evidence type="ECO:0000313" key="9">
    <source>
        <dbReference type="Proteomes" id="UP000594464"/>
    </source>
</evidence>
<dbReference type="Proteomes" id="UP000594464">
    <property type="component" value="Chromosome"/>
</dbReference>
<dbReference type="Pfam" id="PF00551">
    <property type="entry name" value="Formyl_trans_N"/>
    <property type="match status" value="1"/>
</dbReference>
<protein>
    <recommendedName>
        <fullName evidence="2 5">Methionyl-tRNA formyltransferase</fullName>
        <ecNumber evidence="2 5">2.1.2.9</ecNumber>
    </recommendedName>
</protein>
<proteinExistence type="inferred from homology"/>
<feature type="domain" description="Formyl transferase N-terminal" evidence="6">
    <location>
        <begin position="1"/>
        <end position="175"/>
    </location>
</feature>
<organism evidence="8 9">
    <name type="scientific">Candidatus Nitrohelix vancouverensis</name>
    <dbReference type="NCBI Taxonomy" id="2705534"/>
    <lineage>
        <taxon>Bacteria</taxon>
        <taxon>Pseudomonadati</taxon>
        <taxon>Nitrospinota/Tectimicrobiota group</taxon>
        <taxon>Nitrospinota</taxon>
        <taxon>Nitrospinia</taxon>
        <taxon>Nitrospinales</taxon>
        <taxon>Nitrospinaceae</taxon>
        <taxon>Candidatus Nitrohelix</taxon>
    </lineage>
</organism>
<dbReference type="HAMAP" id="MF_00182">
    <property type="entry name" value="Formyl_trans"/>
    <property type="match status" value="1"/>
</dbReference>
<dbReference type="SUPFAM" id="SSF53328">
    <property type="entry name" value="Formyltransferase"/>
    <property type="match status" value="1"/>
</dbReference>
<dbReference type="PANTHER" id="PTHR11138">
    <property type="entry name" value="METHIONYL-TRNA FORMYLTRANSFERASE"/>
    <property type="match status" value="1"/>
</dbReference>
<dbReference type="NCBIfam" id="TIGR00460">
    <property type="entry name" value="fmt"/>
    <property type="match status" value="1"/>
</dbReference>
<dbReference type="GO" id="GO:0004479">
    <property type="term" value="F:methionyl-tRNA formyltransferase activity"/>
    <property type="evidence" value="ECO:0007669"/>
    <property type="project" value="UniProtKB-UniRule"/>
</dbReference>
<evidence type="ECO:0000256" key="3">
    <source>
        <dbReference type="ARBA" id="ARBA00022679"/>
    </source>
</evidence>
<evidence type="ECO:0000256" key="5">
    <source>
        <dbReference type="HAMAP-Rule" id="MF_00182"/>
    </source>
</evidence>
<comment type="function">
    <text evidence="5">Attaches a formyl group to the free amino group of methionyl-tRNA(fMet). The formyl group appears to play a dual role in the initiator identity of N-formylmethionyl-tRNA by promoting its recognition by IF2 and preventing the misappropriation of this tRNA by the elongation apparatus.</text>
</comment>
<comment type="catalytic activity">
    <reaction evidence="5">
        <text>L-methionyl-tRNA(fMet) + (6R)-10-formyltetrahydrofolate = N-formyl-L-methionyl-tRNA(fMet) + (6S)-5,6,7,8-tetrahydrofolate + H(+)</text>
        <dbReference type="Rhea" id="RHEA:24380"/>
        <dbReference type="Rhea" id="RHEA-COMP:9952"/>
        <dbReference type="Rhea" id="RHEA-COMP:9953"/>
        <dbReference type="ChEBI" id="CHEBI:15378"/>
        <dbReference type="ChEBI" id="CHEBI:57453"/>
        <dbReference type="ChEBI" id="CHEBI:78530"/>
        <dbReference type="ChEBI" id="CHEBI:78844"/>
        <dbReference type="ChEBI" id="CHEBI:195366"/>
        <dbReference type="EC" id="2.1.2.9"/>
    </reaction>
</comment>
<dbReference type="InterPro" id="IPR044135">
    <property type="entry name" value="Met-tRNA-FMT_C"/>
</dbReference>
<dbReference type="CDD" id="cd08704">
    <property type="entry name" value="Met_tRNA_FMT_C"/>
    <property type="match status" value="1"/>
</dbReference>
<dbReference type="KEGG" id="nva:G3M78_00225"/>
<dbReference type="EMBL" id="CP048620">
    <property type="protein sequence ID" value="QPJ66713.1"/>
    <property type="molecule type" value="Genomic_DNA"/>
</dbReference>
<comment type="similarity">
    <text evidence="1 5">Belongs to the Fmt family.</text>
</comment>
<dbReference type="InterPro" id="IPR002376">
    <property type="entry name" value="Formyl_transf_N"/>
</dbReference>
<dbReference type="AlphaFoldDB" id="A0A7T0C592"/>
<dbReference type="Gene3D" id="3.40.50.12230">
    <property type="match status" value="1"/>
</dbReference>
<name>A0A7T0C592_9BACT</name>
<dbReference type="PANTHER" id="PTHR11138:SF5">
    <property type="entry name" value="METHIONYL-TRNA FORMYLTRANSFERASE, MITOCHONDRIAL"/>
    <property type="match status" value="1"/>
</dbReference>
<dbReference type="InterPro" id="IPR036477">
    <property type="entry name" value="Formyl_transf_N_sf"/>
</dbReference>
<keyword evidence="4 5" id="KW-0648">Protein biosynthesis</keyword>
<feature type="domain" description="Formyl transferase C-terminal" evidence="7">
    <location>
        <begin position="203"/>
        <end position="300"/>
    </location>
</feature>
<evidence type="ECO:0000256" key="1">
    <source>
        <dbReference type="ARBA" id="ARBA00010699"/>
    </source>
</evidence>
<evidence type="ECO:0000259" key="7">
    <source>
        <dbReference type="Pfam" id="PF02911"/>
    </source>
</evidence>
<dbReference type="CDD" id="cd08646">
    <property type="entry name" value="FMT_core_Met-tRNA-FMT_N"/>
    <property type="match status" value="1"/>
</dbReference>
<dbReference type="InterPro" id="IPR041711">
    <property type="entry name" value="Met-tRNA-FMT_N"/>
</dbReference>
<evidence type="ECO:0000256" key="2">
    <source>
        <dbReference type="ARBA" id="ARBA00012261"/>
    </source>
</evidence>
<dbReference type="GO" id="GO:0005829">
    <property type="term" value="C:cytosol"/>
    <property type="evidence" value="ECO:0007669"/>
    <property type="project" value="TreeGrafter"/>
</dbReference>
<dbReference type="InterPro" id="IPR005793">
    <property type="entry name" value="Formyl_trans_C"/>
</dbReference>
<gene>
    <name evidence="5" type="primary">fmt</name>
    <name evidence="8" type="ORF">G3M78_00225</name>
</gene>